<dbReference type="PANTHER" id="PTHR22406">
    <property type="entry name" value="NASCENT POLYPEPTIDE-ASSOCIATED COMPLEX SUBUNIT ALPHA, MUSCLE-SPECIFIC FORM"/>
    <property type="match status" value="1"/>
</dbReference>
<keyword evidence="2 3" id="KW-0175">Coiled coil</keyword>
<name>A0A3B3ST43_9TELE</name>
<evidence type="ECO:0000256" key="3">
    <source>
        <dbReference type="SAM" id="Coils"/>
    </source>
</evidence>
<dbReference type="GO" id="GO:0007020">
    <property type="term" value="P:microtubule nucleation"/>
    <property type="evidence" value="ECO:0007669"/>
    <property type="project" value="TreeGrafter"/>
</dbReference>
<dbReference type="GO" id="GO:0035371">
    <property type="term" value="C:microtubule plus-end"/>
    <property type="evidence" value="ECO:0007669"/>
    <property type="project" value="TreeGrafter"/>
</dbReference>
<feature type="compositionally biased region" description="Low complexity" evidence="4">
    <location>
        <begin position="245"/>
        <end position="274"/>
    </location>
</feature>
<feature type="region of interest" description="Disordered" evidence="4">
    <location>
        <begin position="326"/>
        <end position="360"/>
    </location>
</feature>
<feature type="compositionally biased region" description="Polar residues" evidence="4">
    <location>
        <begin position="219"/>
        <end position="235"/>
    </location>
</feature>
<dbReference type="OrthoDB" id="8819875at2759"/>
<dbReference type="Proteomes" id="UP000261540">
    <property type="component" value="Unplaced"/>
</dbReference>
<evidence type="ECO:0000256" key="4">
    <source>
        <dbReference type="SAM" id="MobiDB-lite"/>
    </source>
</evidence>
<dbReference type="Ensembl" id="ENSPKIT00000014788.1">
    <property type="protein sequence ID" value="ENSPKIP00000033892.1"/>
    <property type="gene ID" value="ENSPKIG00000013434.1"/>
</dbReference>
<feature type="region of interest" description="Disordered" evidence="4">
    <location>
        <begin position="375"/>
        <end position="485"/>
    </location>
</feature>
<dbReference type="KEGG" id="pki:111852773"/>
<dbReference type="InterPro" id="IPR026179">
    <property type="entry name" value="Slain"/>
</dbReference>
<feature type="compositionally biased region" description="Polar residues" evidence="4">
    <location>
        <begin position="447"/>
        <end position="458"/>
    </location>
</feature>
<feature type="compositionally biased region" description="Polar residues" evidence="4">
    <location>
        <begin position="465"/>
        <end position="475"/>
    </location>
</feature>
<dbReference type="Pfam" id="PF15301">
    <property type="entry name" value="SLAIN"/>
    <property type="match status" value="1"/>
</dbReference>
<evidence type="ECO:0000313" key="6">
    <source>
        <dbReference type="Proteomes" id="UP000261540"/>
    </source>
</evidence>
<reference evidence="5" key="2">
    <citation type="submission" date="2025-09" db="UniProtKB">
        <authorList>
            <consortium name="Ensembl"/>
        </authorList>
    </citation>
    <scope>IDENTIFICATION</scope>
</reference>
<proteinExistence type="inferred from homology"/>
<keyword evidence="6" id="KW-1185">Reference proteome</keyword>
<dbReference type="GeneTree" id="ENSGT00390000017860"/>
<dbReference type="GO" id="GO:0031122">
    <property type="term" value="P:cytoplasmic microtubule organization"/>
    <property type="evidence" value="ECO:0007669"/>
    <property type="project" value="TreeGrafter"/>
</dbReference>
<evidence type="ECO:0000256" key="2">
    <source>
        <dbReference type="ARBA" id="ARBA00023054"/>
    </source>
</evidence>
<dbReference type="PANTHER" id="PTHR22406:SF2">
    <property type="entry name" value="SLAIN MOTIF-CONTAINING PROTEIN 1"/>
    <property type="match status" value="1"/>
</dbReference>
<dbReference type="AlphaFoldDB" id="A0A3B3ST43"/>
<reference evidence="5" key="1">
    <citation type="submission" date="2025-08" db="UniProtKB">
        <authorList>
            <consortium name="Ensembl"/>
        </authorList>
    </citation>
    <scope>IDENTIFICATION</scope>
</reference>
<dbReference type="GO" id="GO:0031116">
    <property type="term" value="P:positive regulation of microtubule polymerization"/>
    <property type="evidence" value="ECO:0007669"/>
    <property type="project" value="TreeGrafter"/>
</dbReference>
<sequence>MEAAVLRPHMTADVSGNNNALNAELEVKKLQELVRKLEVQNQQLRTRTSTHGCLPGNPAESPSSPVLSGIYSIPSVTPILSRSPSADDPHAYFCLRCPAGAETRDVCNGLSVLDEVQLLDLDFILPCDAESEDTWLYASPKAKPRTQCALSPLQWCRQVLDCPRPDVQAAQLSFSQAHPGRDISSRPALPHGPVTIEPPPRTSVRPSVKPTPRERAASLCTSSQHLPPVTQTSSGKGCLAQAERSPSFFPHSSSHSDGYRHPTLSSQPPLSTPQLEDDSISMGYKLQDLTDVQIMARMQEESLRQDYASASATSRSSSFIQFGQRAAHSELNGEEEKEHDQPETQQCSLPPSHSERKSRRSLLAAQCFEGRCPPQHCSPVRSSYPPEHCSPVRSSYPPQHCSPVRSSYTPHAQSQRPNIGKLRRSMPNLVRAPSAPSVPSITGPAGSESSIRTSQSFDYSRARTRPQSSIPSPGQLQPHVRSARTFPPPPWHALKAMAYVSPTMQAPSIPCSTNSTHRALSIGIRLPSKSSGPPTVGRGIVPRPASVMGIGAVLHSNISQPVRSLLAPAKSLSTLSAPWEGRWRDGCF</sequence>
<feature type="coiled-coil region" evidence="3">
    <location>
        <begin position="20"/>
        <end position="47"/>
    </location>
</feature>
<feature type="compositionally biased region" description="Polar residues" evidence="4">
    <location>
        <begin position="404"/>
        <end position="417"/>
    </location>
</feature>
<feature type="region of interest" description="Disordered" evidence="4">
    <location>
        <begin position="177"/>
        <end position="277"/>
    </location>
</feature>
<protein>
    <submittedName>
        <fullName evidence="5">SLAIN motif family, member 1a</fullName>
    </submittedName>
</protein>
<organism evidence="5 6">
    <name type="scientific">Paramormyrops kingsleyae</name>
    <dbReference type="NCBI Taxonomy" id="1676925"/>
    <lineage>
        <taxon>Eukaryota</taxon>
        <taxon>Metazoa</taxon>
        <taxon>Chordata</taxon>
        <taxon>Craniata</taxon>
        <taxon>Vertebrata</taxon>
        <taxon>Euteleostomi</taxon>
        <taxon>Actinopterygii</taxon>
        <taxon>Neopterygii</taxon>
        <taxon>Teleostei</taxon>
        <taxon>Osteoglossocephala</taxon>
        <taxon>Osteoglossomorpha</taxon>
        <taxon>Osteoglossiformes</taxon>
        <taxon>Mormyridae</taxon>
        <taxon>Paramormyrops</taxon>
    </lineage>
</organism>
<comment type="similarity">
    <text evidence="1">Belongs to the SLAIN motif-containing family.</text>
</comment>
<accession>A0A3B3ST43</accession>
<evidence type="ECO:0000313" key="5">
    <source>
        <dbReference type="Ensembl" id="ENSPKIP00000033892.1"/>
    </source>
</evidence>
<evidence type="ECO:0000256" key="1">
    <source>
        <dbReference type="ARBA" id="ARBA00006652"/>
    </source>
</evidence>